<feature type="compositionally biased region" description="Basic and acidic residues" evidence="1">
    <location>
        <begin position="38"/>
        <end position="52"/>
    </location>
</feature>
<evidence type="ECO:0000313" key="3">
    <source>
        <dbReference type="Proteomes" id="UP000054485"/>
    </source>
</evidence>
<reference evidence="3" key="2">
    <citation type="submission" date="2015-01" db="EMBL/GenBank/DDBJ databases">
        <title>Evolutionary Origins and Diversification of the Mycorrhizal Mutualists.</title>
        <authorList>
            <consortium name="DOE Joint Genome Institute"/>
            <consortium name="Mycorrhizal Genomics Consortium"/>
            <person name="Kohler A."/>
            <person name="Kuo A."/>
            <person name="Nagy L.G."/>
            <person name="Floudas D."/>
            <person name="Copeland A."/>
            <person name="Barry K.W."/>
            <person name="Cichocki N."/>
            <person name="Veneault-Fourrey C."/>
            <person name="LaButti K."/>
            <person name="Lindquist E.A."/>
            <person name="Lipzen A."/>
            <person name="Lundell T."/>
            <person name="Morin E."/>
            <person name="Murat C."/>
            <person name="Riley R."/>
            <person name="Ohm R."/>
            <person name="Sun H."/>
            <person name="Tunlid A."/>
            <person name="Henrissat B."/>
            <person name="Grigoriev I.V."/>
            <person name="Hibbett D.S."/>
            <person name="Martin F."/>
        </authorList>
    </citation>
    <scope>NUCLEOTIDE SEQUENCE [LARGE SCALE GENOMIC DNA]</scope>
    <source>
        <strain evidence="3">UH-Slu-Lm8-n1</strain>
    </source>
</reference>
<dbReference type="EMBL" id="KN835416">
    <property type="protein sequence ID" value="KIK38003.1"/>
    <property type="molecule type" value="Genomic_DNA"/>
</dbReference>
<keyword evidence="3" id="KW-1185">Reference proteome</keyword>
<name>A0A0D0B242_9AGAM</name>
<dbReference type="AlphaFoldDB" id="A0A0D0B242"/>
<evidence type="ECO:0000256" key="1">
    <source>
        <dbReference type="SAM" id="MobiDB-lite"/>
    </source>
</evidence>
<organism evidence="2 3">
    <name type="scientific">Suillus luteus UH-Slu-Lm8-n1</name>
    <dbReference type="NCBI Taxonomy" id="930992"/>
    <lineage>
        <taxon>Eukaryota</taxon>
        <taxon>Fungi</taxon>
        <taxon>Dikarya</taxon>
        <taxon>Basidiomycota</taxon>
        <taxon>Agaricomycotina</taxon>
        <taxon>Agaricomycetes</taxon>
        <taxon>Agaricomycetidae</taxon>
        <taxon>Boletales</taxon>
        <taxon>Suillineae</taxon>
        <taxon>Suillaceae</taxon>
        <taxon>Suillus</taxon>
    </lineage>
</organism>
<reference evidence="2 3" key="1">
    <citation type="submission" date="2014-04" db="EMBL/GenBank/DDBJ databases">
        <authorList>
            <consortium name="DOE Joint Genome Institute"/>
            <person name="Kuo A."/>
            <person name="Ruytinx J."/>
            <person name="Rineau F."/>
            <person name="Colpaert J."/>
            <person name="Kohler A."/>
            <person name="Nagy L.G."/>
            <person name="Floudas D."/>
            <person name="Copeland A."/>
            <person name="Barry K.W."/>
            <person name="Cichocki N."/>
            <person name="Veneault-Fourrey C."/>
            <person name="LaButti K."/>
            <person name="Lindquist E.A."/>
            <person name="Lipzen A."/>
            <person name="Lundell T."/>
            <person name="Morin E."/>
            <person name="Murat C."/>
            <person name="Sun H."/>
            <person name="Tunlid A."/>
            <person name="Henrissat B."/>
            <person name="Grigoriev I.V."/>
            <person name="Hibbett D.S."/>
            <person name="Martin F."/>
            <person name="Nordberg H.P."/>
            <person name="Cantor M.N."/>
            <person name="Hua S.X."/>
        </authorList>
    </citation>
    <scope>NUCLEOTIDE SEQUENCE [LARGE SCALE GENOMIC DNA]</scope>
    <source>
        <strain evidence="2 3">UH-Slu-Lm8-n1</strain>
    </source>
</reference>
<feature type="region of interest" description="Disordered" evidence="1">
    <location>
        <begin position="38"/>
        <end position="71"/>
    </location>
</feature>
<protein>
    <submittedName>
        <fullName evidence="2">Uncharacterized protein</fullName>
    </submittedName>
</protein>
<dbReference type="HOGENOM" id="CLU_2442337_0_0_1"/>
<dbReference type="OrthoDB" id="10576854at2759"/>
<gene>
    <name evidence="2" type="ORF">CY34DRAFT_809795</name>
</gene>
<dbReference type="Proteomes" id="UP000054485">
    <property type="component" value="Unassembled WGS sequence"/>
</dbReference>
<sequence>MLPSSSTLVTAYNASILSCSTLELLARLLACTCTSKRTDVSGQRHTEVKGNSRESGSTAVRPGPSASSSKLALENVNSELALARVRECRS</sequence>
<proteinExistence type="predicted"/>
<dbReference type="InParanoid" id="A0A0D0B242"/>
<evidence type="ECO:0000313" key="2">
    <source>
        <dbReference type="EMBL" id="KIK38003.1"/>
    </source>
</evidence>
<accession>A0A0D0B242</accession>